<keyword evidence="2" id="KW-0472">Membrane</keyword>
<dbReference type="InterPro" id="IPR011621">
    <property type="entry name" value="Metal-dep_PHydrolase_7TM_intra"/>
</dbReference>
<dbReference type="InterPro" id="IPR006675">
    <property type="entry name" value="HDIG_dom"/>
</dbReference>
<dbReference type="SMART" id="SM00471">
    <property type="entry name" value="HDc"/>
    <property type="match status" value="1"/>
</dbReference>
<name>A0A523UYQ7_UNCT6</name>
<proteinExistence type="predicted"/>
<keyword evidence="2" id="KW-1133">Transmembrane helix</keyword>
<reference evidence="4 5" key="1">
    <citation type="submission" date="2019-03" db="EMBL/GenBank/DDBJ databases">
        <title>Metabolic potential of uncultured bacteria and archaea associated with petroleum seepage in deep-sea sediments.</title>
        <authorList>
            <person name="Dong X."/>
            <person name="Hubert C."/>
        </authorList>
    </citation>
    <scope>NUCLEOTIDE SEQUENCE [LARGE SCALE GENOMIC DNA]</scope>
    <source>
        <strain evidence="4">E44_bin18</strain>
    </source>
</reference>
<dbReference type="Gene3D" id="1.10.3210.10">
    <property type="entry name" value="Hypothetical protein af1432"/>
    <property type="match status" value="1"/>
</dbReference>
<evidence type="ECO:0000256" key="2">
    <source>
        <dbReference type="SAM" id="Phobius"/>
    </source>
</evidence>
<dbReference type="InterPro" id="IPR011624">
    <property type="entry name" value="Metal-dep_PHydrolase_7TM_extra"/>
</dbReference>
<dbReference type="PANTHER" id="PTHR36442">
    <property type="entry name" value="CYCLIC-DI-AMP PHOSPHODIESTERASE PGPH"/>
    <property type="match status" value="1"/>
</dbReference>
<protein>
    <submittedName>
        <fullName evidence="4">HDIG domain-containing protein</fullName>
    </submittedName>
</protein>
<feature type="transmembrane region" description="Helical" evidence="2">
    <location>
        <begin position="411"/>
        <end position="430"/>
    </location>
</feature>
<sequence length="760" mass="83131">MPMKPTARKSRTNATLKVFRKSLVRWHRSSLGFWIERAAMFLIVLAMVNVLYPAKPALQKVPKEGDIAREDVIAPFTFFIEKSHAELESEWKAVIEAVPTVLDFDSDRTSKIVSDFRSFLSKVSSIAKEGRPIRKAIDEINSLNPAMSAEGISGLIKNRDAKFDKAMTGVLKDVLDRGVIASREELALSGGSKVAVVKRGKEITRGVETILDSISATNLIKELATQLAGSGQLRMETFVEAVSSFIAPNIAINVKETHSRKEEAKLGVATTKGTVLKGEMIVRAHDVVTAEVAEKLRSLELNKGGMPIPSSMISSAAGRNILYCIVLGVLSAYLFLFKGVFFKNYSMLVLLSLLFTVAVALSAVILRLDAGSVYLVPIAITSILACVLLDAQIGVALTLALSVLFAVFTGLRVPVMLVALSGGLAAVYSVRSITRRYEFYRAVLFVSLANVLCILGLELFRLTPMAQILRASGFGVLNAFASTFVAIGLLPLCEHAFGVTTDIRLLELSDLNRPLLRELAMKAPGTFHHSIVVSNLAQAAAEAVGANSLLARVGSYYHDIGKMTRPDYFIENQTGKKNPHDELAPKMGSLIVMSHIKDGIELAKKAGLPKTIIDIVAQHHGTGLMVWFYDKGLAHYLDDGISDIHFRYPGPKPQSREAGIVMLADSTEARARSIESPTPNRFQGVVKEIIDDRLKEGQLDETDLTMRDLHKISERFLPVLIGIFHPRIGYPSVERDKNGNLRKRSSGKVRSETGGRKANR</sequence>
<evidence type="ECO:0000313" key="5">
    <source>
        <dbReference type="Proteomes" id="UP000315525"/>
    </source>
</evidence>
<comment type="caution">
    <text evidence="4">The sequence shown here is derived from an EMBL/GenBank/DDBJ whole genome shotgun (WGS) entry which is preliminary data.</text>
</comment>
<feature type="transmembrane region" description="Helical" evidence="2">
    <location>
        <begin position="31"/>
        <end position="52"/>
    </location>
</feature>
<feature type="transmembrane region" description="Helical" evidence="2">
    <location>
        <begin position="321"/>
        <end position="341"/>
    </location>
</feature>
<feature type="compositionally biased region" description="Basic and acidic residues" evidence="1">
    <location>
        <begin position="749"/>
        <end position="760"/>
    </location>
</feature>
<dbReference type="NCBIfam" id="TIGR00277">
    <property type="entry name" value="HDIG"/>
    <property type="match status" value="1"/>
</dbReference>
<dbReference type="Pfam" id="PF07698">
    <property type="entry name" value="7TM-7TMR_HD"/>
    <property type="match status" value="1"/>
</dbReference>
<feature type="transmembrane region" description="Helical" evidence="2">
    <location>
        <begin position="347"/>
        <end position="366"/>
    </location>
</feature>
<feature type="domain" description="HD/PDEase" evidence="3">
    <location>
        <begin position="522"/>
        <end position="679"/>
    </location>
</feature>
<keyword evidence="2" id="KW-0812">Transmembrane</keyword>
<evidence type="ECO:0000259" key="3">
    <source>
        <dbReference type="SMART" id="SM00471"/>
    </source>
</evidence>
<dbReference type="Pfam" id="PF07697">
    <property type="entry name" value="7TMR-HDED"/>
    <property type="match status" value="1"/>
</dbReference>
<evidence type="ECO:0000313" key="4">
    <source>
        <dbReference type="EMBL" id="TET47647.1"/>
    </source>
</evidence>
<feature type="transmembrane region" description="Helical" evidence="2">
    <location>
        <begin position="442"/>
        <end position="462"/>
    </location>
</feature>
<accession>A0A523UYQ7</accession>
<dbReference type="PANTHER" id="PTHR36442:SF1">
    <property type="entry name" value="CYCLIC-DI-AMP PHOSPHODIESTERASE PGPH"/>
    <property type="match status" value="1"/>
</dbReference>
<organism evidence="4 5">
    <name type="scientific">candidate division TA06 bacterium</name>
    <dbReference type="NCBI Taxonomy" id="2250710"/>
    <lineage>
        <taxon>Bacteria</taxon>
        <taxon>Bacteria division TA06</taxon>
    </lineage>
</organism>
<dbReference type="EMBL" id="SOJN01000012">
    <property type="protein sequence ID" value="TET47647.1"/>
    <property type="molecule type" value="Genomic_DNA"/>
</dbReference>
<dbReference type="Pfam" id="PF01966">
    <property type="entry name" value="HD"/>
    <property type="match status" value="1"/>
</dbReference>
<dbReference type="InterPro" id="IPR003607">
    <property type="entry name" value="HD/PDEase_dom"/>
</dbReference>
<dbReference type="Proteomes" id="UP000315525">
    <property type="component" value="Unassembled WGS sequence"/>
</dbReference>
<gene>
    <name evidence="4" type="ORF">E3J62_00885</name>
</gene>
<feature type="region of interest" description="Disordered" evidence="1">
    <location>
        <begin position="734"/>
        <end position="760"/>
    </location>
</feature>
<feature type="transmembrane region" description="Helical" evidence="2">
    <location>
        <begin position="468"/>
        <end position="490"/>
    </location>
</feature>
<dbReference type="InterPro" id="IPR006674">
    <property type="entry name" value="HD_domain"/>
</dbReference>
<dbReference type="InterPro" id="IPR052722">
    <property type="entry name" value="PgpH_phosphodiesterase"/>
</dbReference>
<evidence type="ECO:0000256" key="1">
    <source>
        <dbReference type="SAM" id="MobiDB-lite"/>
    </source>
</evidence>
<dbReference type="AlphaFoldDB" id="A0A523UYQ7"/>
<dbReference type="SUPFAM" id="SSF109604">
    <property type="entry name" value="HD-domain/PDEase-like"/>
    <property type="match status" value="1"/>
</dbReference>
<dbReference type="CDD" id="cd00077">
    <property type="entry name" value="HDc"/>
    <property type="match status" value="1"/>
</dbReference>
<feature type="transmembrane region" description="Helical" evidence="2">
    <location>
        <begin position="373"/>
        <end position="405"/>
    </location>
</feature>